<evidence type="ECO:0000313" key="4">
    <source>
        <dbReference type="Proteomes" id="UP001226434"/>
    </source>
</evidence>
<dbReference type="EMBL" id="JASBRG010000006">
    <property type="protein sequence ID" value="MDI3320112.1"/>
    <property type="molecule type" value="Genomic_DNA"/>
</dbReference>
<organism evidence="3 4">
    <name type="scientific">Pinibacter soli</name>
    <dbReference type="NCBI Taxonomy" id="3044211"/>
    <lineage>
        <taxon>Bacteria</taxon>
        <taxon>Pseudomonadati</taxon>
        <taxon>Bacteroidota</taxon>
        <taxon>Chitinophagia</taxon>
        <taxon>Chitinophagales</taxon>
        <taxon>Chitinophagaceae</taxon>
        <taxon>Pinibacter</taxon>
    </lineage>
</organism>
<evidence type="ECO:0000256" key="1">
    <source>
        <dbReference type="SAM" id="SignalP"/>
    </source>
</evidence>
<evidence type="ECO:0000259" key="2">
    <source>
        <dbReference type="Pfam" id="PF18962"/>
    </source>
</evidence>
<keyword evidence="4" id="KW-1185">Reference proteome</keyword>
<sequence>MKQFLKNNIKPRLGLSALLLLLGSGRMYAQTSSTYIDGVVSVPKGTTLQWYGNVEIAPTAKIYIEDGAKIIFYGDVLKMDASAQIFGANAAWTVFTAGTGTGSIVFQKPNPNDNSTGQQVLIGNNSGSATANTFPSIEINNTNGVKLNGSNTRIGSNLTFTAGHLYTDVQDAVLSSTAAITGADKNKYVVTAVAAPTGGHLVKESFTGAFVFPVGMADNDYTPATITPASANTIHVNVTDYANDAPAENNGADGMKRSWNIYGNTSAGATVALTHNSGTNGGQWISGANFVTQYGSANPNLTGDKTTGVLSQWQSNTPGASSAAGGAGTETNSRVYPALATTASANQAWYSKASDVIKPLPLKLLSFNAGKQLGSSSNTAILTWTAAEQVNTKSFIVERSTDGKNYQEIGSKAAAGNYAGEMTYTFTDANASTGTNYYRLKMVDIDGQSTYSSVKTVAFDAAASVNVYIAPNPTRGQFYVKGLTQASVVRVIDMSGKVLQTYSGITQFNMVNISQLPAAVYLVQVVEEGKFVGTFKVVKE</sequence>
<feature type="domain" description="Secretion system C-terminal sorting" evidence="2">
    <location>
        <begin position="470"/>
        <end position="530"/>
    </location>
</feature>
<protein>
    <submittedName>
        <fullName evidence="3">T9SS type A sorting domain-containing protein</fullName>
    </submittedName>
</protein>
<dbReference type="NCBIfam" id="TIGR04183">
    <property type="entry name" value="Por_Secre_tail"/>
    <property type="match status" value="1"/>
</dbReference>
<feature type="chain" id="PRO_5047216913" evidence="1">
    <location>
        <begin position="30"/>
        <end position="540"/>
    </location>
</feature>
<accession>A0ABT6RC17</accession>
<evidence type="ECO:0000313" key="3">
    <source>
        <dbReference type="EMBL" id="MDI3320112.1"/>
    </source>
</evidence>
<gene>
    <name evidence="3" type="ORF">QJ048_10035</name>
</gene>
<dbReference type="Proteomes" id="UP001226434">
    <property type="component" value="Unassembled WGS sequence"/>
</dbReference>
<dbReference type="Gene3D" id="2.60.40.10">
    <property type="entry name" value="Immunoglobulins"/>
    <property type="match status" value="1"/>
</dbReference>
<keyword evidence="1" id="KW-0732">Signal</keyword>
<reference evidence="3 4" key="1">
    <citation type="submission" date="2023-05" db="EMBL/GenBank/DDBJ databases">
        <title>Genome sequence of Pinibacter sp. MAH-24.</title>
        <authorList>
            <person name="Huq M.A."/>
        </authorList>
    </citation>
    <scope>NUCLEOTIDE SEQUENCE [LARGE SCALE GENOMIC DNA]</scope>
    <source>
        <strain evidence="3 4">MAH-24</strain>
    </source>
</reference>
<dbReference type="RefSeq" id="WP_282334211.1">
    <property type="nucleotide sequence ID" value="NZ_JASBRG010000006.1"/>
</dbReference>
<comment type="caution">
    <text evidence="3">The sequence shown here is derived from an EMBL/GenBank/DDBJ whole genome shotgun (WGS) entry which is preliminary data.</text>
</comment>
<dbReference type="Pfam" id="PF18962">
    <property type="entry name" value="Por_Secre_tail"/>
    <property type="match status" value="1"/>
</dbReference>
<dbReference type="InterPro" id="IPR026444">
    <property type="entry name" value="Secre_tail"/>
</dbReference>
<feature type="signal peptide" evidence="1">
    <location>
        <begin position="1"/>
        <end position="29"/>
    </location>
</feature>
<dbReference type="InterPro" id="IPR013783">
    <property type="entry name" value="Ig-like_fold"/>
</dbReference>
<name>A0ABT6RC17_9BACT</name>
<proteinExistence type="predicted"/>